<dbReference type="SMART" id="SM00283">
    <property type="entry name" value="MA"/>
    <property type="match status" value="1"/>
</dbReference>
<dbReference type="PRINTS" id="PR00260">
    <property type="entry name" value="CHEMTRNSDUCR"/>
</dbReference>
<dbReference type="Gene3D" id="1.20.120.30">
    <property type="entry name" value="Aspartate receptor, ligand-binding domain"/>
    <property type="match status" value="1"/>
</dbReference>
<dbReference type="Gene3D" id="1.10.287.950">
    <property type="entry name" value="Methyl-accepting chemotaxis protein"/>
    <property type="match status" value="1"/>
</dbReference>
<dbReference type="PANTHER" id="PTHR32089">
    <property type="entry name" value="METHYL-ACCEPTING CHEMOTAXIS PROTEIN MCPB"/>
    <property type="match status" value="1"/>
</dbReference>
<dbReference type="SUPFAM" id="SSF103190">
    <property type="entry name" value="Sensory domain-like"/>
    <property type="match status" value="1"/>
</dbReference>
<protein>
    <submittedName>
        <fullName evidence="7">Methyl-accepting chemotaxis protein</fullName>
    </submittedName>
</protein>
<keyword evidence="5" id="KW-0812">Transmembrane</keyword>
<proteinExistence type="inferred from homology"/>
<dbReference type="PROSITE" id="PS50111">
    <property type="entry name" value="CHEMOTAXIS_TRANSDUC_2"/>
    <property type="match status" value="1"/>
</dbReference>
<evidence type="ECO:0000256" key="1">
    <source>
        <dbReference type="ARBA" id="ARBA00023224"/>
    </source>
</evidence>
<feature type="transmembrane region" description="Helical" evidence="5">
    <location>
        <begin position="278"/>
        <end position="297"/>
    </location>
</feature>
<dbReference type="PANTHER" id="PTHR32089:SF112">
    <property type="entry name" value="LYSOZYME-LIKE PROTEIN-RELATED"/>
    <property type="match status" value="1"/>
</dbReference>
<dbReference type="RefSeq" id="WP_190614872.1">
    <property type="nucleotide sequence ID" value="NZ_AP018712.1"/>
</dbReference>
<keyword evidence="5" id="KW-0472">Membrane</keyword>
<dbReference type="GO" id="GO:0007165">
    <property type="term" value="P:signal transduction"/>
    <property type="evidence" value="ECO:0007669"/>
    <property type="project" value="UniProtKB-KW"/>
</dbReference>
<dbReference type="Pfam" id="PF14827">
    <property type="entry name" value="dCache_3"/>
    <property type="match status" value="1"/>
</dbReference>
<dbReference type="InterPro" id="IPR029150">
    <property type="entry name" value="dCache_3"/>
</dbReference>
<keyword evidence="4" id="KW-0175">Coiled coil</keyword>
<dbReference type="InterPro" id="IPR029151">
    <property type="entry name" value="Sensor-like_sf"/>
</dbReference>
<dbReference type="Pfam" id="PF00015">
    <property type="entry name" value="MCPsignal"/>
    <property type="match status" value="1"/>
</dbReference>
<dbReference type="InParanoid" id="A0A7G1GA96"/>
<dbReference type="Proteomes" id="UP000516361">
    <property type="component" value="Chromosome"/>
</dbReference>
<keyword evidence="5" id="KW-1133">Transmembrane helix</keyword>
<keyword evidence="8" id="KW-1185">Reference proteome</keyword>
<dbReference type="CDD" id="cd11386">
    <property type="entry name" value="MCP_signal"/>
    <property type="match status" value="1"/>
</dbReference>
<dbReference type="GO" id="GO:0016020">
    <property type="term" value="C:membrane"/>
    <property type="evidence" value="ECO:0007669"/>
    <property type="project" value="InterPro"/>
</dbReference>
<sequence>MSLKKFFYFIFPSVIVISLILSMLFMFFAQVKVKNFIVEKQKRDIINQTKTIINLENKKAEVSLITLMQNEKVKELFYEQKRDELYNYLKSYYSTIKNDFYMSTLHFHNKDITSFLRWHSPEKYGDSLTWRNMLVEANKSKKRLDGIEVGKAGLVIRSIIPVFFKNEFIGTSEIGITISKEFLKSIIGDNICYVPYDYSGKRIDKYIIEDDDFSKLIKKDKLDKLINGEEKEINFIKKNFLYVTILIKDYTGKNVGVLITKDNITSLNLIFNNVRKSLIIVFLIIIFVSIYLFIIIGRNIVKKAKDIQYISNNVENNNLIIKVKVNENSKNEITHSVSKLNNAIKNLRKMFLNTINNLKENVVVFRNTEILLTSENKKIKKIGEKIYDSKENIHSISSSIEEVNSGVEEISAGATSIEKTSQNIVFITKELTNFSEKSNEFVKIINDNMNHLSNLSSEFVITVDELFNKTNNIADIVNTINTITEQTNLLSLNAAIEAASAGEAGKGFAVVADEIRKLAGKSKIATEKIETILNDIKNNIVIVDKKTKEINKNVIDSTNKTDTLFEQIKNITDKTIEVNDEMVNLAAVSQQQSASTVEISQSMDNSTKQLFEITEIFDELYENMKELIVIFDKITENSKKYEEISYERYSENNKKYTLYTNLDLINEIENMKESHINYLKEVENILKTKRLKNLEINPKYCNFGIFYNSYKINSLYKEEWKKIGDIHNLIHNETEKILKYILEDNINEAKRIYENIKNKKEELFQILNELIKKLK</sequence>
<dbReference type="InterPro" id="IPR004089">
    <property type="entry name" value="MCPsignal_dom"/>
</dbReference>
<dbReference type="Gene3D" id="6.10.340.10">
    <property type="match status" value="1"/>
</dbReference>
<evidence type="ECO:0000256" key="4">
    <source>
        <dbReference type="SAM" id="Coils"/>
    </source>
</evidence>
<evidence type="ECO:0000313" key="8">
    <source>
        <dbReference type="Proteomes" id="UP000516361"/>
    </source>
</evidence>
<keyword evidence="1 3" id="KW-0807">Transducer</keyword>
<evidence type="ECO:0000256" key="3">
    <source>
        <dbReference type="PROSITE-ProRule" id="PRU00284"/>
    </source>
</evidence>
<accession>A0A7G1GA96</accession>
<dbReference type="GO" id="GO:0006935">
    <property type="term" value="P:chemotaxis"/>
    <property type="evidence" value="ECO:0007669"/>
    <property type="project" value="InterPro"/>
</dbReference>
<organism evidence="7 8">
    <name type="scientific">Tepiditoga spiralis</name>
    <dbReference type="NCBI Taxonomy" id="2108365"/>
    <lineage>
        <taxon>Bacteria</taxon>
        <taxon>Thermotogati</taxon>
        <taxon>Thermotogota</taxon>
        <taxon>Thermotogae</taxon>
        <taxon>Petrotogales</taxon>
        <taxon>Petrotogaceae</taxon>
        <taxon>Tepiditoga</taxon>
    </lineage>
</organism>
<dbReference type="GO" id="GO:0004888">
    <property type="term" value="F:transmembrane signaling receptor activity"/>
    <property type="evidence" value="ECO:0007669"/>
    <property type="project" value="InterPro"/>
</dbReference>
<dbReference type="SUPFAM" id="SSF58104">
    <property type="entry name" value="Methyl-accepting chemotaxis protein (MCP) signaling domain"/>
    <property type="match status" value="1"/>
</dbReference>
<evidence type="ECO:0000256" key="2">
    <source>
        <dbReference type="ARBA" id="ARBA00029447"/>
    </source>
</evidence>
<evidence type="ECO:0000313" key="7">
    <source>
        <dbReference type="EMBL" id="BBE32013.1"/>
    </source>
</evidence>
<evidence type="ECO:0000256" key="5">
    <source>
        <dbReference type="SAM" id="Phobius"/>
    </source>
</evidence>
<evidence type="ECO:0000259" key="6">
    <source>
        <dbReference type="PROSITE" id="PS50111"/>
    </source>
</evidence>
<gene>
    <name evidence="7" type="ORF">OSSY52_21540</name>
</gene>
<dbReference type="EMBL" id="AP018712">
    <property type="protein sequence ID" value="BBE32013.1"/>
    <property type="molecule type" value="Genomic_DNA"/>
</dbReference>
<reference evidence="7 8" key="1">
    <citation type="submission" date="2018-06" db="EMBL/GenBank/DDBJ databases">
        <title>Genome sequencing of Oceanotoga sp. sy52.</title>
        <authorList>
            <person name="Mori K."/>
        </authorList>
    </citation>
    <scope>NUCLEOTIDE SEQUENCE [LARGE SCALE GENOMIC DNA]</scope>
    <source>
        <strain evidence="8">sy52</strain>
    </source>
</reference>
<feature type="coiled-coil region" evidence="4">
    <location>
        <begin position="739"/>
        <end position="773"/>
    </location>
</feature>
<feature type="domain" description="Methyl-accepting transducer" evidence="6">
    <location>
        <begin position="379"/>
        <end position="607"/>
    </location>
</feature>
<dbReference type="KEGG" id="ocy:OSSY52_21540"/>
<comment type="similarity">
    <text evidence="2">Belongs to the methyl-accepting chemotaxis (MCP) protein family.</text>
</comment>
<dbReference type="InterPro" id="IPR004090">
    <property type="entry name" value="Chemotax_Me-accpt_rcpt"/>
</dbReference>
<dbReference type="AlphaFoldDB" id="A0A7G1GA96"/>
<name>A0A7G1GA96_9BACT</name>
<feature type="transmembrane region" description="Helical" evidence="5">
    <location>
        <begin position="6"/>
        <end position="28"/>
    </location>
</feature>